<protein>
    <submittedName>
        <fullName evidence="1">Uncharacterized protein</fullName>
    </submittedName>
</protein>
<accession>A0ABT5BXI6</accession>
<evidence type="ECO:0000313" key="2">
    <source>
        <dbReference type="Proteomes" id="UP001217485"/>
    </source>
</evidence>
<organism evidence="1 2">
    <name type="scientific">Sorangium atrum</name>
    <dbReference type="NCBI Taxonomy" id="2995308"/>
    <lineage>
        <taxon>Bacteria</taxon>
        <taxon>Pseudomonadati</taxon>
        <taxon>Myxococcota</taxon>
        <taxon>Polyangia</taxon>
        <taxon>Polyangiales</taxon>
        <taxon>Polyangiaceae</taxon>
        <taxon>Sorangium</taxon>
    </lineage>
</organism>
<gene>
    <name evidence="1" type="ORF">POL72_10960</name>
</gene>
<dbReference type="EMBL" id="JAQNDK010000001">
    <property type="protein sequence ID" value="MDC0678254.1"/>
    <property type="molecule type" value="Genomic_DNA"/>
</dbReference>
<name>A0ABT5BXI6_9BACT</name>
<dbReference type="Proteomes" id="UP001217485">
    <property type="component" value="Unassembled WGS sequence"/>
</dbReference>
<comment type="caution">
    <text evidence="1">The sequence shown here is derived from an EMBL/GenBank/DDBJ whole genome shotgun (WGS) entry which is preliminary data.</text>
</comment>
<sequence>MSSRSIEFAATTGSASKIEEGAHALLLGDTLVGELVTWYKEAFRAQICFGRFSDDSWCWLRGVRRR</sequence>
<proteinExistence type="predicted"/>
<evidence type="ECO:0000313" key="1">
    <source>
        <dbReference type="EMBL" id="MDC0678254.1"/>
    </source>
</evidence>
<dbReference type="RefSeq" id="WP_272095044.1">
    <property type="nucleotide sequence ID" value="NZ_JAQNDK010000001.1"/>
</dbReference>
<reference evidence="1 2" key="1">
    <citation type="submission" date="2023-01" db="EMBL/GenBank/DDBJ databases">
        <title>Minimal conservation of predation-associated metabolite biosynthetic gene clusters underscores biosynthetic potential of Myxococcota including descriptions for ten novel species: Archangium lansinium sp. nov., Myxococcus landrumus sp. nov., Nannocystis bai.</title>
        <authorList>
            <person name="Ahearne A."/>
            <person name="Stevens C."/>
            <person name="Dowd S."/>
        </authorList>
    </citation>
    <scope>NUCLEOTIDE SEQUENCE [LARGE SCALE GENOMIC DNA]</scope>
    <source>
        <strain evidence="1 2">WIWO2</strain>
    </source>
</reference>
<keyword evidence="2" id="KW-1185">Reference proteome</keyword>